<evidence type="ECO:0000313" key="2">
    <source>
        <dbReference type="Proteomes" id="UP000822688"/>
    </source>
</evidence>
<dbReference type="EMBL" id="CM026424">
    <property type="protein sequence ID" value="KAG0581344.1"/>
    <property type="molecule type" value="Genomic_DNA"/>
</dbReference>
<protein>
    <submittedName>
        <fullName evidence="1">Uncharacterized protein</fullName>
    </submittedName>
</protein>
<keyword evidence="2" id="KW-1185">Reference proteome</keyword>
<comment type="caution">
    <text evidence="1">The sequence shown here is derived from an EMBL/GenBank/DDBJ whole genome shotgun (WGS) entry which is preliminary data.</text>
</comment>
<dbReference type="AlphaFoldDB" id="A0A8T0IC71"/>
<name>A0A8T0IC71_CERPU</name>
<reference evidence="1" key="1">
    <citation type="submission" date="2020-06" db="EMBL/GenBank/DDBJ databases">
        <title>WGS assembly of Ceratodon purpureus strain R40.</title>
        <authorList>
            <person name="Carey S.B."/>
            <person name="Jenkins J."/>
            <person name="Shu S."/>
            <person name="Lovell J.T."/>
            <person name="Sreedasyam A."/>
            <person name="Maumus F."/>
            <person name="Tiley G.P."/>
            <person name="Fernandez-Pozo N."/>
            <person name="Barry K."/>
            <person name="Chen C."/>
            <person name="Wang M."/>
            <person name="Lipzen A."/>
            <person name="Daum C."/>
            <person name="Saski C.A."/>
            <person name="Payton A.C."/>
            <person name="Mcbreen J.C."/>
            <person name="Conrad R.E."/>
            <person name="Kollar L.M."/>
            <person name="Olsson S."/>
            <person name="Huttunen S."/>
            <person name="Landis J.B."/>
            <person name="Wickett N.J."/>
            <person name="Johnson M.G."/>
            <person name="Rensing S.A."/>
            <person name="Grimwood J."/>
            <person name="Schmutz J."/>
            <person name="Mcdaniel S.F."/>
        </authorList>
    </citation>
    <scope>NUCLEOTIDE SEQUENCE</scope>
    <source>
        <strain evidence="1">R40</strain>
    </source>
</reference>
<proteinExistence type="predicted"/>
<organism evidence="1 2">
    <name type="scientific">Ceratodon purpureus</name>
    <name type="common">Fire moss</name>
    <name type="synonym">Dicranum purpureum</name>
    <dbReference type="NCBI Taxonomy" id="3225"/>
    <lineage>
        <taxon>Eukaryota</taxon>
        <taxon>Viridiplantae</taxon>
        <taxon>Streptophyta</taxon>
        <taxon>Embryophyta</taxon>
        <taxon>Bryophyta</taxon>
        <taxon>Bryophytina</taxon>
        <taxon>Bryopsida</taxon>
        <taxon>Dicranidae</taxon>
        <taxon>Pseudoditrichales</taxon>
        <taxon>Ditrichaceae</taxon>
        <taxon>Ceratodon</taxon>
    </lineage>
</organism>
<evidence type="ECO:0000313" key="1">
    <source>
        <dbReference type="EMBL" id="KAG0581344.1"/>
    </source>
</evidence>
<gene>
    <name evidence="1" type="ORF">KC19_4G244000</name>
</gene>
<dbReference type="Proteomes" id="UP000822688">
    <property type="component" value="Chromosome 4"/>
</dbReference>
<sequence length="102" mass="11851">MILRLLFQNLSSFVKHKEMQPKDEPPTKFPELLPKYNVELLMPTLLQHMKHTALNETHLVCRVADPHITSPHCKFLYHLLIPTLIQHGKHQAVNPMGLHMGF</sequence>
<accession>A0A8T0IC71</accession>